<evidence type="ECO:0000313" key="3">
    <source>
        <dbReference type="EMBL" id="KAG6469415.1"/>
    </source>
</evidence>
<dbReference type="Proteomes" id="UP000734854">
    <property type="component" value="Unassembled WGS sequence"/>
</dbReference>
<gene>
    <name evidence="3" type="ORF">ZIOFF_074132</name>
</gene>
<feature type="domain" description="DUF7615" evidence="2">
    <location>
        <begin position="77"/>
        <end position="181"/>
    </location>
</feature>
<organism evidence="3 4">
    <name type="scientific">Zingiber officinale</name>
    <name type="common">Ginger</name>
    <name type="synonym">Amomum zingiber</name>
    <dbReference type="NCBI Taxonomy" id="94328"/>
    <lineage>
        <taxon>Eukaryota</taxon>
        <taxon>Viridiplantae</taxon>
        <taxon>Streptophyta</taxon>
        <taxon>Embryophyta</taxon>
        <taxon>Tracheophyta</taxon>
        <taxon>Spermatophyta</taxon>
        <taxon>Magnoliopsida</taxon>
        <taxon>Liliopsida</taxon>
        <taxon>Zingiberales</taxon>
        <taxon>Zingiberaceae</taxon>
        <taxon>Zingiber</taxon>
    </lineage>
</organism>
<feature type="region of interest" description="Disordered" evidence="1">
    <location>
        <begin position="41"/>
        <end position="65"/>
    </location>
</feature>
<dbReference type="PANTHER" id="PTHR33345:SF6">
    <property type="entry name" value="OS03G0747200 PROTEIN"/>
    <property type="match status" value="1"/>
</dbReference>
<sequence>MWNRSVDFWELISQCCCQLAGKLYNNGHDTPVSATVDIKEEETENDHINKAGPLQGLEANDERTKKPVYITSESDKISEKLESEIDQVLRELRRSQQLEYRKAEQKLYVQKDFLLSLYQQLDYERSELTDPAPLPIRGHSDVLLSNVLHRVDQIKYEEEKLRKMLKVADGFGRTPKNILADCYELVIGD</sequence>
<dbReference type="AlphaFoldDB" id="A0A8J5C8D8"/>
<protein>
    <recommendedName>
        <fullName evidence="2">DUF7615 domain-containing protein</fullName>
    </recommendedName>
</protein>
<dbReference type="InterPro" id="IPR056034">
    <property type="entry name" value="DUF7615"/>
</dbReference>
<dbReference type="Pfam" id="PF24590">
    <property type="entry name" value="DUF7615"/>
    <property type="match status" value="1"/>
</dbReference>
<accession>A0A8J5C8D8</accession>
<evidence type="ECO:0000256" key="1">
    <source>
        <dbReference type="SAM" id="MobiDB-lite"/>
    </source>
</evidence>
<dbReference type="PANTHER" id="PTHR33345">
    <property type="entry name" value="ADAPTER PROTEIN, PUTATIVE-RELATED"/>
    <property type="match status" value="1"/>
</dbReference>
<comment type="caution">
    <text evidence="3">The sequence shown here is derived from an EMBL/GenBank/DDBJ whole genome shotgun (WGS) entry which is preliminary data.</text>
</comment>
<reference evidence="3 4" key="1">
    <citation type="submission" date="2020-08" db="EMBL/GenBank/DDBJ databases">
        <title>Plant Genome Project.</title>
        <authorList>
            <person name="Zhang R.-G."/>
        </authorList>
    </citation>
    <scope>NUCLEOTIDE SEQUENCE [LARGE SCALE GENOMIC DNA]</scope>
    <source>
        <tissue evidence="3">Rhizome</tissue>
    </source>
</reference>
<name>A0A8J5C8D8_ZINOF</name>
<keyword evidence="4" id="KW-1185">Reference proteome</keyword>
<evidence type="ECO:0000259" key="2">
    <source>
        <dbReference type="Pfam" id="PF24590"/>
    </source>
</evidence>
<dbReference type="EMBL" id="JACMSC010000022">
    <property type="protein sequence ID" value="KAG6469415.1"/>
    <property type="molecule type" value="Genomic_DNA"/>
</dbReference>
<evidence type="ECO:0000313" key="4">
    <source>
        <dbReference type="Proteomes" id="UP000734854"/>
    </source>
</evidence>
<proteinExistence type="predicted"/>